<feature type="chain" id="PRO_5015706442" description="Secreted protein (Por secretion system target)" evidence="1">
    <location>
        <begin position="22"/>
        <end position="624"/>
    </location>
</feature>
<gene>
    <name evidence="2" type="ORF">C7382_12313</name>
</gene>
<keyword evidence="1" id="KW-0732">Signal</keyword>
<evidence type="ECO:0000256" key="1">
    <source>
        <dbReference type="SAM" id="SignalP"/>
    </source>
</evidence>
<dbReference type="AlphaFoldDB" id="A0A2U1F267"/>
<evidence type="ECO:0000313" key="3">
    <source>
        <dbReference type="Proteomes" id="UP000245462"/>
    </source>
</evidence>
<dbReference type="GeneID" id="94551509"/>
<name>A0A2U1F267_9PORP</name>
<reference evidence="2 3" key="1">
    <citation type="submission" date="2018-04" db="EMBL/GenBank/DDBJ databases">
        <title>Genomic Encyclopedia of Type Strains, Phase IV (KMG-IV): sequencing the most valuable type-strain genomes for metagenomic binning, comparative biology and taxonomic classification.</title>
        <authorList>
            <person name="Goeker M."/>
        </authorList>
    </citation>
    <scope>NUCLEOTIDE SEQUENCE [LARGE SCALE GENOMIC DNA]</scope>
    <source>
        <strain evidence="2 3">DSM 28520</strain>
    </source>
</reference>
<accession>A0A2U1F267</accession>
<evidence type="ECO:0000313" key="2">
    <source>
        <dbReference type="EMBL" id="PVZ06256.1"/>
    </source>
</evidence>
<dbReference type="EMBL" id="QEKY01000023">
    <property type="protein sequence ID" value="PVZ06256.1"/>
    <property type="molecule type" value="Genomic_DNA"/>
</dbReference>
<protein>
    <recommendedName>
        <fullName evidence="4">Secreted protein (Por secretion system target)</fullName>
    </recommendedName>
</protein>
<feature type="signal peptide" evidence="1">
    <location>
        <begin position="1"/>
        <end position="21"/>
    </location>
</feature>
<sequence length="624" mass="67792">MTRYRYALALFFVLWTASALCAQKPAKRVIAERAATDFPLCYYPQTTSTAATAAWVDQTGELCMLTGFDSSVLNLLAGDELVGIRFLAQPITNKQATVVVRRGRYDAADLIAKPCVLPSGAGAEWVEVMLDEPILIERDVPLFVGALLQVSNATPQDQTPLSCHPSAPPVVGTSLVRYPNGEWVDMGQRSHGPLLIQAIVRVEESDKLRHLLVCHSVRQPRGYAWEGGTTLFMRLMNLGSEPILQAGYTVKINDVSGAEQPLALNIAAGSTTTEVEIPVESTVVGANEIRIGMVSADGYALPSADRSVYFDRPDPALGNWDKHLLLECMSAEWCVLCPDAKARLFEGISLLNAVVQERIHPVFIHPKDELTAVYPDPLRAFEALSQPLGIIGLPVVVADRNYNGVMHQTAWAPPAPDVVQEVLESEYGNGRAPANIRLSVSSGTAYRVDFSGEVNKLYAGRKLRVTGYFMKETMPSVGSQQGAGEDYQHKHTLLLLLTDPLGEEVTVAEDGSFVLSKEFVLDGITPENTELVGVLHYPLDGQLSTLNTSRVSLQAALPIGEVTPQPKGFFRVMNGTIVTDLSGMVEVFATDGRRVLNCNLPAGHYIARAFVDGRAVLGKVLVQE</sequence>
<evidence type="ECO:0008006" key="4">
    <source>
        <dbReference type="Google" id="ProtNLM"/>
    </source>
</evidence>
<comment type="caution">
    <text evidence="2">The sequence shown here is derived from an EMBL/GenBank/DDBJ whole genome shotgun (WGS) entry which is preliminary data.</text>
</comment>
<organism evidence="2 3">
    <name type="scientific">Porphyromonas loveana</name>
    <dbReference type="NCBI Taxonomy" id="1884669"/>
    <lineage>
        <taxon>Bacteria</taxon>
        <taxon>Pseudomonadati</taxon>
        <taxon>Bacteroidota</taxon>
        <taxon>Bacteroidia</taxon>
        <taxon>Bacteroidales</taxon>
        <taxon>Porphyromonadaceae</taxon>
        <taxon>Porphyromonas</taxon>
    </lineage>
</organism>
<keyword evidence="3" id="KW-1185">Reference proteome</keyword>
<dbReference type="RefSeq" id="WP_116680044.1">
    <property type="nucleotide sequence ID" value="NZ_QEKY01000023.1"/>
</dbReference>
<proteinExistence type="predicted"/>
<dbReference type="Proteomes" id="UP000245462">
    <property type="component" value="Unassembled WGS sequence"/>
</dbReference>